<dbReference type="EMBL" id="CP138335">
    <property type="protein sequence ID" value="XBW08450.1"/>
    <property type="molecule type" value="Genomic_DNA"/>
</dbReference>
<dbReference type="KEGG" id="sapp:SAC06_02525"/>
<dbReference type="RefSeq" id="WP_350258649.1">
    <property type="nucleotide sequence ID" value="NZ_CP138335.1"/>
</dbReference>
<sequence>MTNANNPDGARRRVLVLLTSEFPNAHGDTAFIANEIGALSEQFDRVLVLSKAAPGQNLVPPPNNVEYRGTFNVSPRTLLPELIKPRRLWQIAKETKTEFTSPTRAGDFSFTWKSTLTGLKFARLIEQSVDPGDEVFVYSFWGIAVASAFPFLPANYGKTVRLHGGDLYFERGYQLPLREALFRSADRIALISEHGRRYLLDHFPQLQGDSRVVLSRLGTIDFGVGPKPTGTDPLTVVTCSAVNENKRVLPILQALEELAQSRPVHWIHFGTGPLLGELVTRVSQVQRQQSSLTVDLRGQVPNDQVKDFYRHHPVDVFVNASDSEGVPVSIMEALSAGIPVVATDAGGSGEIVGEELGSGRLLPLQPSASELAAAIGSVADHRGDYHPREVWQRLCNNDRAAREIVDIILSTAK</sequence>
<keyword evidence="1" id="KW-0808">Transferase</keyword>
<dbReference type="PANTHER" id="PTHR12526">
    <property type="entry name" value="GLYCOSYLTRANSFERASE"/>
    <property type="match status" value="1"/>
</dbReference>
<name>A0AAU7V822_9ACTO</name>
<accession>A0AAU7V822</accession>
<dbReference type="SUPFAM" id="SSF53756">
    <property type="entry name" value="UDP-Glycosyltransferase/glycogen phosphorylase"/>
    <property type="match status" value="1"/>
</dbReference>
<dbReference type="Pfam" id="PF13692">
    <property type="entry name" value="Glyco_trans_1_4"/>
    <property type="match status" value="1"/>
</dbReference>
<dbReference type="EC" id="2.4.-.-" evidence="1"/>
<dbReference type="Gene3D" id="3.40.50.2000">
    <property type="entry name" value="Glycogen Phosphorylase B"/>
    <property type="match status" value="2"/>
</dbReference>
<evidence type="ECO:0000313" key="1">
    <source>
        <dbReference type="EMBL" id="XBW08450.1"/>
    </source>
</evidence>
<dbReference type="AlphaFoldDB" id="A0AAU7V822"/>
<gene>
    <name evidence="1" type="ORF">SAC06_02525</name>
</gene>
<dbReference type="GO" id="GO:0016757">
    <property type="term" value="F:glycosyltransferase activity"/>
    <property type="evidence" value="ECO:0007669"/>
    <property type="project" value="UniProtKB-KW"/>
</dbReference>
<organism evidence="1">
    <name type="scientific">Scrofimicrobium appendicitidis</name>
    <dbReference type="NCBI Taxonomy" id="3079930"/>
    <lineage>
        <taxon>Bacteria</taxon>
        <taxon>Bacillati</taxon>
        <taxon>Actinomycetota</taxon>
        <taxon>Actinomycetes</taxon>
        <taxon>Actinomycetales</taxon>
        <taxon>Actinomycetaceae</taxon>
        <taxon>Scrofimicrobium</taxon>
    </lineage>
</organism>
<keyword evidence="1" id="KW-0328">Glycosyltransferase</keyword>
<reference evidence="1" key="1">
    <citation type="submission" date="2023-11" db="EMBL/GenBank/DDBJ databases">
        <title>Scrofimicrobium hongkongense sp. nov., isolated from a patient with peritonitis.</title>
        <authorList>
            <person name="Lao H.Y."/>
            <person name="Wong A.Y.P."/>
            <person name="Ng T.L."/>
            <person name="Wong R.Y.L."/>
            <person name="Yau M.C.Y."/>
            <person name="Lam J.Y.W."/>
            <person name="Siu G.K.H."/>
        </authorList>
    </citation>
    <scope>NUCLEOTIDE SEQUENCE</scope>
    <source>
        <strain evidence="1">R131</strain>
    </source>
</reference>
<protein>
    <submittedName>
        <fullName evidence="1">Glycosyltransferase</fullName>
        <ecNumber evidence="1">2.4.-.-</ecNumber>
    </submittedName>
</protein>
<proteinExistence type="predicted"/>